<name>A0A8H5ZLL5_COCSA</name>
<dbReference type="GO" id="GO:0008061">
    <property type="term" value="F:chitin binding"/>
    <property type="evidence" value="ECO:0007669"/>
    <property type="project" value="InterPro"/>
</dbReference>
<organism evidence="4 5">
    <name type="scientific">Cochliobolus sativus</name>
    <name type="common">Common root rot and spot blotch fungus</name>
    <name type="synonym">Bipolaris sorokiniana</name>
    <dbReference type="NCBI Taxonomy" id="45130"/>
    <lineage>
        <taxon>Eukaryota</taxon>
        <taxon>Fungi</taxon>
        <taxon>Dikarya</taxon>
        <taxon>Ascomycota</taxon>
        <taxon>Pezizomycotina</taxon>
        <taxon>Dothideomycetes</taxon>
        <taxon>Pleosporomycetidae</taxon>
        <taxon>Pleosporales</taxon>
        <taxon>Pleosporineae</taxon>
        <taxon>Pleosporaceae</taxon>
        <taxon>Bipolaris</taxon>
    </lineage>
</organism>
<evidence type="ECO:0000313" key="5">
    <source>
        <dbReference type="Proteomes" id="UP000624244"/>
    </source>
</evidence>
<feature type="compositionally biased region" description="Low complexity" evidence="1">
    <location>
        <begin position="293"/>
        <end position="315"/>
    </location>
</feature>
<protein>
    <recommendedName>
        <fullName evidence="3">Carbohydrate-binding module family 19 domain-containing protein</fullName>
    </recommendedName>
</protein>
<evidence type="ECO:0000259" key="3">
    <source>
        <dbReference type="Pfam" id="PF03427"/>
    </source>
</evidence>
<proteinExistence type="predicted"/>
<dbReference type="EMBL" id="WNKQ01000005">
    <property type="protein sequence ID" value="KAF5851124.1"/>
    <property type="molecule type" value="Genomic_DNA"/>
</dbReference>
<feature type="domain" description="Carbohydrate-binding module family 19" evidence="3">
    <location>
        <begin position="327"/>
        <end position="384"/>
    </location>
</feature>
<dbReference type="GO" id="GO:0006032">
    <property type="term" value="P:chitin catabolic process"/>
    <property type="evidence" value="ECO:0007669"/>
    <property type="project" value="InterPro"/>
</dbReference>
<feature type="compositionally biased region" description="Low complexity" evidence="1">
    <location>
        <begin position="244"/>
        <end position="263"/>
    </location>
</feature>
<dbReference type="Proteomes" id="UP000624244">
    <property type="component" value="Unassembled WGS sequence"/>
</dbReference>
<evidence type="ECO:0000256" key="1">
    <source>
        <dbReference type="SAM" id="MobiDB-lite"/>
    </source>
</evidence>
<feature type="chain" id="PRO_5034836148" description="Carbohydrate-binding module family 19 domain-containing protein" evidence="2">
    <location>
        <begin position="24"/>
        <end position="400"/>
    </location>
</feature>
<evidence type="ECO:0000313" key="4">
    <source>
        <dbReference type="EMBL" id="KAF5851124.1"/>
    </source>
</evidence>
<dbReference type="InterPro" id="IPR005089">
    <property type="entry name" value="CBM19"/>
</dbReference>
<feature type="signal peptide" evidence="2">
    <location>
        <begin position="1"/>
        <end position="23"/>
    </location>
</feature>
<feature type="compositionally biased region" description="Gly residues" evidence="1">
    <location>
        <begin position="234"/>
        <end position="243"/>
    </location>
</feature>
<accession>A0A8H5ZLL5</accession>
<feature type="compositionally biased region" description="Low complexity" evidence="1">
    <location>
        <begin position="323"/>
        <end position="342"/>
    </location>
</feature>
<dbReference type="AlphaFoldDB" id="A0A8H5ZLL5"/>
<evidence type="ECO:0000256" key="2">
    <source>
        <dbReference type="SAM" id="SignalP"/>
    </source>
</evidence>
<reference evidence="4" key="1">
    <citation type="submission" date="2019-11" db="EMBL/GenBank/DDBJ databases">
        <title>Bipolaris sorokiniana Genome sequencing.</title>
        <authorList>
            <person name="Wang H."/>
        </authorList>
    </citation>
    <scope>NUCLEOTIDE SEQUENCE</scope>
</reference>
<keyword evidence="2" id="KW-0732">Signal</keyword>
<dbReference type="Gene3D" id="2.70.50.70">
    <property type="match status" value="1"/>
</dbReference>
<sequence>MPTKKTTLLATAALAATVPLSSAHMIMANPVPFNAPNNSPLAPDGSDFPCKGPPSGSAQVNEWHVGSTQSLSFSGTAVHGGGSCQMSVTTDKTPTRDSKWKVIYSIEGGCPANVEGNLDQSGPNYDGTFPFTVPQDLPTGDLTVAWTWFNKIGNREMYMNCASVSVTGGADDASGLDALPDMAIANVNVPGSCGTTKEGTDYTFANPGMFGTTVGEGPFMNLCAGTPSQPGMGRSSGGSGSDGAAGASSQAPAASDAGSAMPSTFRTVKTATAPMLPMPTNPGGVMAPSACSAAQAPKPTPAQPSQGPGTAYPTAAPAPAPAPSHVTPHPSAGLAPGSGSSSGTLCSTDGQLVCSPDGTQYGLCNFGKAVMMPVAGGTKCVSGAIARHDDYTHRNQRTAI</sequence>
<comment type="caution">
    <text evidence="4">The sequence shown here is derived from an EMBL/GenBank/DDBJ whole genome shotgun (WGS) entry which is preliminary data.</text>
</comment>
<dbReference type="PANTHER" id="PTHR36182:SF2">
    <property type="entry name" value="LYTIC POLYSACCHARIDE MONOOXYGENASE"/>
    <property type="match status" value="1"/>
</dbReference>
<dbReference type="PANTHER" id="PTHR36182">
    <property type="entry name" value="PROTEIN, PUTATIVE (AFU_ORTHOLOGUE AFUA_6G10930)-RELATED"/>
    <property type="match status" value="1"/>
</dbReference>
<gene>
    <name evidence="4" type="ORF">GGP41_003939</name>
</gene>
<dbReference type="Pfam" id="PF03427">
    <property type="entry name" value="CBM_19"/>
    <property type="match status" value="1"/>
</dbReference>
<feature type="region of interest" description="Disordered" evidence="1">
    <location>
        <begin position="221"/>
        <end position="342"/>
    </location>
</feature>